<dbReference type="InterPro" id="IPR050639">
    <property type="entry name" value="SSR_resolvase"/>
</dbReference>
<organism evidence="7 8">
    <name type="scientific">Acinetobacter johnsonii</name>
    <dbReference type="NCBI Taxonomy" id="40214"/>
    <lineage>
        <taxon>Bacteria</taxon>
        <taxon>Pseudomonadati</taxon>
        <taxon>Pseudomonadota</taxon>
        <taxon>Gammaproteobacteria</taxon>
        <taxon>Moraxellales</taxon>
        <taxon>Moraxellaceae</taxon>
        <taxon>Acinetobacter</taxon>
    </lineage>
</organism>
<dbReference type="GO" id="GO:0000150">
    <property type="term" value="F:DNA strand exchange activity"/>
    <property type="evidence" value="ECO:0007669"/>
    <property type="project" value="InterPro"/>
</dbReference>
<feature type="domain" description="Resolvase/invertase-type recombinase catalytic" evidence="6">
    <location>
        <begin position="2"/>
        <end position="146"/>
    </location>
</feature>
<dbReference type="InterPro" id="IPR036162">
    <property type="entry name" value="Resolvase-like_N_sf"/>
</dbReference>
<dbReference type="Pfam" id="PF00239">
    <property type="entry name" value="Resolvase"/>
    <property type="match status" value="1"/>
</dbReference>
<dbReference type="Gene3D" id="3.40.50.1390">
    <property type="entry name" value="Resolvase, N-terminal catalytic domain"/>
    <property type="match status" value="1"/>
</dbReference>
<keyword evidence="3" id="KW-0233">DNA recombination</keyword>
<dbReference type="GO" id="GO:0015074">
    <property type="term" value="P:DNA integration"/>
    <property type="evidence" value="ECO:0007669"/>
    <property type="project" value="UniProtKB-KW"/>
</dbReference>
<reference evidence="7 8" key="1">
    <citation type="submission" date="2017-11" db="EMBL/GenBank/DDBJ databases">
        <title>Infants hospitalized years apart are colonized by the same room-sourced microbial strains.</title>
        <authorList>
            <person name="Brooks B."/>
            <person name="Olm M.R."/>
            <person name="Firek B.A."/>
            <person name="Baker R."/>
            <person name="Thomas B.C."/>
            <person name="Morowitz M.J."/>
            <person name="Banfield J.F."/>
        </authorList>
    </citation>
    <scope>NUCLEOTIDE SEQUENCE [LARGE SCALE GENOMIC DNA]</scope>
    <source>
        <strain evidence="7">S2_003_000_R3_20</strain>
    </source>
</reference>
<dbReference type="PROSITE" id="PS00398">
    <property type="entry name" value="RECOMBINASES_2"/>
    <property type="match status" value="1"/>
</dbReference>
<comment type="caution">
    <text evidence="7">The sequence shown here is derived from an EMBL/GenBank/DDBJ whole genome shotgun (WGS) entry which is preliminary data.</text>
</comment>
<gene>
    <name evidence="7" type="ORF">DI542_15000</name>
</gene>
<evidence type="ECO:0000313" key="7">
    <source>
        <dbReference type="EMBL" id="PZQ86129.1"/>
    </source>
</evidence>
<protein>
    <submittedName>
        <fullName evidence="7">Recombinase family protein</fullName>
    </submittedName>
</protein>
<dbReference type="PROSITE" id="PS51736">
    <property type="entry name" value="RECOMBINASES_3"/>
    <property type="match status" value="1"/>
</dbReference>
<dbReference type="PANTHER" id="PTHR30461">
    <property type="entry name" value="DNA-INVERTASE FROM LAMBDOID PROPHAGE"/>
    <property type="match status" value="1"/>
</dbReference>
<dbReference type="PROSITE" id="PS00397">
    <property type="entry name" value="RECOMBINASES_1"/>
    <property type="match status" value="1"/>
</dbReference>
<dbReference type="SMART" id="SM00857">
    <property type="entry name" value="Resolvase"/>
    <property type="match status" value="1"/>
</dbReference>
<dbReference type="GO" id="GO:0003677">
    <property type="term" value="F:DNA binding"/>
    <property type="evidence" value="ECO:0007669"/>
    <property type="project" value="UniProtKB-KW"/>
</dbReference>
<evidence type="ECO:0000256" key="2">
    <source>
        <dbReference type="ARBA" id="ARBA00023125"/>
    </source>
</evidence>
<dbReference type="Proteomes" id="UP000249282">
    <property type="component" value="Unassembled WGS sequence"/>
</dbReference>
<dbReference type="SUPFAM" id="SSF53041">
    <property type="entry name" value="Resolvase-like"/>
    <property type="match status" value="1"/>
</dbReference>
<keyword evidence="1" id="KW-0229">DNA integration</keyword>
<evidence type="ECO:0000313" key="8">
    <source>
        <dbReference type="Proteomes" id="UP000249282"/>
    </source>
</evidence>
<dbReference type="InterPro" id="IPR006118">
    <property type="entry name" value="Recombinase_CS"/>
</dbReference>
<name>A0A2W5RBB4_ACIJO</name>
<accession>A0A2W5RBB4</accession>
<evidence type="ECO:0000256" key="1">
    <source>
        <dbReference type="ARBA" id="ARBA00022908"/>
    </source>
</evidence>
<evidence type="ECO:0000256" key="3">
    <source>
        <dbReference type="ARBA" id="ARBA00023172"/>
    </source>
</evidence>
<evidence type="ECO:0000256" key="4">
    <source>
        <dbReference type="PIRSR" id="PIRSR606118-50"/>
    </source>
</evidence>
<dbReference type="CDD" id="cd03768">
    <property type="entry name" value="SR_ResInv"/>
    <property type="match status" value="1"/>
</dbReference>
<dbReference type="InterPro" id="IPR006119">
    <property type="entry name" value="Resolv_N"/>
</dbReference>
<evidence type="ECO:0000259" key="6">
    <source>
        <dbReference type="PROSITE" id="PS51736"/>
    </source>
</evidence>
<feature type="active site" description="O-(5'-phospho-DNA)-serine intermediate" evidence="4 5">
    <location>
        <position position="10"/>
    </location>
</feature>
<evidence type="ECO:0000256" key="5">
    <source>
        <dbReference type="PROSITE-ProRule" id="PRU10137"/>
    </source>
</evidence>
<dbReference type="AlphaFoldDB" id="A0A2W5RBB4"/>
<sequence>MSKIGYARVSTKEQNLSSQIEYLKQQGVSESLIFIDKGVSGTIRPNERKGFKKLLQKSRGGDVLVVYKLDRISRKYDDVQTVIRQLKDDGLSFEIGGLPNINTGNELMDKAMTDMLLSLLGYVAENERAYIRERQSVGIEIAKKEGRFKGKPKKYSADSKDRHGRQVYYMIVNDLKEGHSMNSIRLKYNVGYGTIQRIAKELEDN</sequence>
<dbReference type="Gene3D" id="1.10.10.60">
    <property type="entry name" value="Homeodomain-like"/>
    <property type="match status" value="1"/>
</dbReference>
<keyword evidence="2" id="KW-0238">DNA-binding</keyword>
<dbReference type="PANTHER" id="PTHR30461:SF2">
    <property type="entry name" value="SERINE RECOMBINASE PINE-RELATED"/>
    <property type="match status" value="1"/>
</dbReference>
<dbReference type="EMBL" id="QFQJ01000104">
    <property type="protein sequence ID" value="PZQ86129.1"/>
    <property type="molecule type" value="Genomic_DNA"/>
</dbReference>
<proteinExistence type="predicted"/>